<organism evidence="1 2">
    <name type="scientific">Onchocerca volvulus</name>
    <dbReference type="NCBI Taxonomy" id="6282"/>
    <lineage>
        <taxon>Eukaryota</taxon>
        <taxon>Metazoa</taxon>
        <taxon>Ecdysozoa</taxon>
        <taxon>Nematoda</taxon>
        <taxon>Chromadorea</taxon>
        <taxon>Rhabditida</taxon>
        <taxon>Spirurina</taxon>
        <taxon>Spiruromorpha</taxon>
        <taxon>Filarioidea</taxon>
        <taxon>Onchocercidae</taxon>
        <taxon>Onchocerca</taxon>
    </lineage>
</organism>
<protein>
    <submittedName>
        <fullName evidence="1">Uncharacterized protein</fullName>
    </submittedName>
</protein>
<dbReference type="AlphaFoldDB" id="A0A8R1TX19"/>
<reference evidence="2" key="1">
    <citation type="submission" date="2013-10" db="EMBL/GenBank/DDBJ databases">
        <title>Genome sequencing of Onchocerca volvulus.</title>
        <authorList>
            <person name="Cotton J."/>
            <person name="Tsai J."/>
            <person name="Stanley E."/>
            <person name="Tracey A."/>
            <person name="Holroyd N."/>
            <person name="Lustigman S."/>
            <person name="Berriman M."/>
        </authorList>
    </citation>
    <scope>NUCLEOTIDE SEQUENCE</scope>
</reference>
<sequence length="78" mass="8641">MQTWRRKILMPGSIVLCLFPTDIVREISDYAIGSGAAGINSELLSIHHPNSVEHCECVVVCGIILNELMRLVFACNQN</sequence>
<dbReference type="Proteomes" id="UP000024404">
    <property type="component" value="Unassembled WGS sequence"/>
</dbReference>
<evidence type="ECO:0000313" key="1">
    <source>
        <dbReference type="EnsemblMetazoa" id="OVOC6338.1"/>
    </source>
</evidence>
<evidence type="ECO:0000313" key="2">
    <source>
        <dbReference type="Proteomes" id="UP000024404"/>
    </source>
</evidence>
<reference evidence="1" key="2">
    <citation type="submission" date="2022-06" db="UniProtKB">
        <authorList>
            <consortium name="EnsemblMetazoa"/>
        </authorList>
    </citation>
    <scope>IDENTIFICATION</scope>
</reference>
<accession>A0A8R1TX19</accession>
<name>A0A8R1TX19_ONCVO</name>
<dbReference type="EnsemblMetazoa" id="OVOC6338.1">
    <property type="protein sequence ID" value="OVOC6338.1"/>
    <property type="gene ID" value="WBGene00243147"/>
</dbReference>
<proteinExistence type="predicted"/>
<keyword evidence="2" id="KW-1185">Reference proteome</keyword>
<dbReference type="EMBL" id="CMVM020000171">
    <property type="status" value="NOT_ANNOTATED_CDS"/>
    <property type="molecule type" value="Genomic_DNA"/>
</dbReference>